<organism evidence="5 6">
    <name type="scientific">Kistimonas scapharcae</name>
    <dbReference type="NCBI Taxonomy" id="1036133"/>
    <lineage>
        <taxon>Bacteria</taxon>
        <taxon>Pseudomonadati</taxon>
        <taxon>Pseudomonadota</taxon>
        <taxon>Gammaproteobacteria</taxon>
        <taxon>Oceanospirillales</taxon>
        <taxon>Endozoicomonadaceae</taxon>
        <taxon>Kistimonas</taxon>
    </lineage>
</organism>
<gene>
    <name evidence="3 5" type="primary">cmoA</name>
    <name evidence="5" type="ORF">GCM10023116_50790</name>
</gene>
<keyword evidence="6" id="KW-1185">Reference proteome</keyword>
<evidence type="ECO:0000313" key="5">
    <source>
        <dbReference type="EMBL" id="GAA4652795.1"/>
    </source>
</evidence>
<feature type="binding site" evidence="3">
    <location>
        <begin position="65"/>
        <end position="67"/>
    </location>
    <ligand>
        <name>S-adenosyl-L-methionine</name>
        <dbReference type="ChEBI" id="CHEBI:59789"/>
    </ligand>
</feature>
<dbReference type="PANTHER" id="PTHR43861:SF2">
    <property type="entry name" value="CARBOXY-S-ADENOSYL-L-METHIONINE SYNTHASE"/>
    <property type="match status" value="1"/>
</dbReference>
<keyword evidence="2 3" id="KW-0949">S-adenosyl-L-methionine</keyword>
<proteinExistence type="inferred from homology"/>
<comment type="caution">
    <text evidence="5">The sequence shown here is derived from an EMBL/GenBank/DDBJ whole genome shotgun (WGS) entry which is preliminary data.</text>
</comment>
<reference evidence="6" key="1">
    <citation type="journal article" date="2019" name="Int. J. Syst. Evol. Microbiol.">
        <title>The Global Catalogue of Microorganisms (GCM) 10K type strain sequencing project: providing services to taxonomists for standard genome sequencing and annotation.</title>
        <authorList>
            <consortium name="The Broad Institute Genomics Platform"/>
            <consortium name="The Broad Institute Genome Sequencing Center for Infectious Disease"/>
            <person name="Wu L."/>
            <person name="Ma J."/>
        </authorList>
    </citation>
    <scope>NUCLEOTIDE SEQUENCE [LARGE SCALE GENOMIC DNA]</scope>
    <source>
        <strain evidence="6">JCM 17805</strain>
    </source>
</reference>
<evidence type="ECO:0000259" key="4">
    <source>
        <dbReference type="Pfam" id="PF13649"/>
    </source>
</evidence>
<dbReference type="InterPro" id="IPR029063">
    <property type="entry name" value="SAM-dependent_MTases_sf"/>
</dbReference>
<dbReference type="HAMAP" id="MF_01589">
    <property type="entry name" value="Cx_SAM_synthase"/>
    <property type="match status" value="1"/>
</dbReference>
<feature type="binding site" evidence="3">
    <location>
        <position position="199"/>
    </location>
    <ligand>
        <name>S-adenosyl-L-methionine</name>
        <dbReference type="ChEBI" id="CHEBI:59789"/>
    </ligand>
</feature>
<comment type="similarity">
    <text evidence="3">Belongs to the class I-like SAM-binding methyltransferase superfamily. Cx-SAM synthase family.</text>
</comment>
<evidence type="ECO:0000313" key="6">
    <source>
        <dbReference type="Proteomes" id="UP001500604"/>
    </source>
</evidence>
<dbReference type="Pfam" id="PF13649">
    <property type="entry name" value="Methyltransf_25"/>
    <property type="match status" value="1"/>
</dbReference>
<dbReference type="Proteomes" id="UP001500604">
    <property type="component" value="Unassembled WGS sequence"/>
</dbReference>
<dbReference type="Gene3D" id="3.40.50.150">
    <property type="entry name" value="Vaccinia Virus protein VP39"/>
    <property type="match status" value="1"/>
</dbReference>
<comment type="function">
    <text evidence="3">Catalyzes the conversion of S-adenosyl-L-methionine (SAM) to carboxy-S-adenosyl-L-methionine (Cx-SAM).</text>
</comment>
<feature type="binding site" evidence="3">
    <location>
        <position position="133"/>
    </location>
    <ligand>
        <name>S-adenosyl-L-methionine</name>
        <dbReference type="ChEBI" id="CHEBI:59789"/>
    </ligand>
</feature>
<evidence type="ECO:0000256" key="2">
    <source>
        <dbReference type="ARBA" id="ARBA00022691"/>
    </source>
</evidence>
<dbReference type="InterPro" id="IPR041698">
    <property type="entry name" value="Methyltransf_25"/>
</dbReference>
<feature type="binding site" evidence="3">
    <location>
        <begin position="90"/>
        <end position="91"/>
    </location>
    <ligand>
        <name>S-adenosyl-L-methionine</name>
        <dbReference type="ChEBI" id="CHEBI:59789"/>
    </ligand>
</feature>
<accession>A0ABP8VC28</accession>
<feature type="binding site" evidence="3">
    <location>
        <position position="40"/>
    </location>
    <ligand>
        <name>S-adenosyl-L-methionine</name>
        <dbReference type="ChEBI" id="CHEBI:59789"/>
    </ligand>
</feature>
<comment type="catalytic activity">
    <reaction evidence="3">
        <text>prephenate + S-adenosyl-L-methionine = carboxy-S-adenosyl-L-methionine + 3-phenylpyruvate + H2O</text>
        <dbReference type="Rhea" id="RHEA:51692"/>
        <dbReference type="ChEBI" id="CHEBI:15377"/>
        <dbReference type="ChEBI" id="CHEBI:18005"/>
        <dbReference type="ChEBI" id="CHEBI:29934"/>
        <dbReference type="ChEBI" id="CHEBI:59789"/>
        <dbReference type="ChEBI" id="CHEBI:134278"/>
    </reaction>
</comment>
<evidence type="ECO:0000256" key="1">
    <source>
        <dbReference type="ARBA" id="ARBA00022679"/>
    </source>
</evidence>
<sequence length="242" mass="26857">MNNLLDRIYAEPHAEVSGFAFDDAVARVFPDMIRRSVPGYTTIIPMIGIIASQYAQPHTELYDLGCSLGASTLAMRHGVDQPGCRIVGVDNSDAMLERCRKYIDADSSSVPVDLLLDDIRSVPVANASVVTLNFTLQFIPLEDRLALLSQIADGLNPGGVLILSEKLVFEDGEQSVLEELHYDFKRANGYSDLEISQKRTALEDYLVPETLGQHRERLLAAGFSRVVLWYQCFNFCSLLAIK</sequence>
<name>A0ABP8VC28_9GAMM</name>
<dbReference type="PANTHER" id="PTHR43861">
    <property type="entry name" value="TRANS-ACONITATE 2-METHYLTRANSFERASE-RELATED"/>
    <property type="match status" value="1"/>
</dbReference>
<dbReference type="PIRSF" id="PIRSF006325">
    <property type="entry name" value="MeTrfase_bac"/>
    <property type="match status" value="1"/>
</dbReference>
<dbReference type="CDD" id="cd02440">
    <property type="entry name" value="AdoMet_MTases"/>
    <property type="match status" value="1"/>
</dbReference>
<feature type="binding site" evidence="3">
    <location>
        <begin position="118"/>
        <end position="119"/>
    </location>
    <ligand>
        <name>S-adenosyl-L-methionine</name>
        <dbReference type="ChEBI" id="CHEBI:59789"/>
    </ligand>
</feature>
<dbReference type="EC" id="2.1.3.-" evidence="3"/>
<protein>
    <recommendedName>
        <fullName evidence="3">Carboxy-S-adenosyl-L-methionine synthase</fullName>
        <shortName evidence="3">Cx-SAM synthase</shortName>
        <ecNumber evidence="3">2.1.3.-</ecNumber>
    </recommendedName>
</protein>
<keyword evidence="1 3" id="KW-0808">Transferase</keyword>
<comment type="subunit">
    <text evidence="3">Homodimer.</text>
</comment>
<dbReference type="EMBL" id="BAABFL010000481">
    <property type="protein sequence ID" value="GAA4652795.1"/>
    <property type="molecule type" value="Genomic_DNA"/>
</dbReference>
<evidence type="ECO:0000256" key="3">
    <source>
        <dbReference type="HAMAP-Rule" id="MF_01589"/>
    </source>
</evidence>
<dbReference type="InterPro" id="IPR005271">
    <property type="entry name" value="CmoA"/>
</dbReference>
<feature type="domain" description="Methyltransferase" evidence="4">
    <location>
        <begin position="63"/>
        <end position="159"/>
    </location>
</feature>
<dbReference type="NCBIfam" id="NF011995">
    <property type="entry name" value="PRK15451.1"/>
    <property type="match status" value="1"/>
</dbReference>
<dbReference type="RefSeq" id="WP_345199429.1">
    <property type="nucleotide sequence ID" value="NZ_BAABFL010000481.1"/>
</dbReference>
<dbReference type="SUPFAM" id="SSF53335">
    <property type="entry name" value="S-adenosyl-L-methionine-dependent methyltransferases"/>
    <property type="match status" value="1"/>
</dbReference>
<dbReference type="NCBIfam" id="TIGR00740">
    <property type="entry name" value="carboxy-S-adenosyl-L-methionine synthase CmoA"/>
    <property type="match status" value="1"/>
</dbReference>